<keyword evidence="3 5" id="KW-0227">DNA damage</keyword>
<dbReference type="AlphaFoldDB" id="A0A844LFC9"/>
<sequence length="631" mass="69497">MEETTLETRRPERKIQELSDQLISQIAAGEVVERPASVVKELVENAIDAGADSVEVRIEGGGIKRIVVSDNGCGIPKDQLALAVKRHATSKVSNLDELESVSSLGFRGEALASIASVSDMKVISRVAGEDAFSIADGEISAASGNKGTRIEVADLFYKTPARRKFLKSEGTEAAHCQTVIERIALAYPEVAFLFVASGKPIINLPASSIEERLTRLMPRDFRDAHRALDIKAPALRLYGWVCLPTAARSRADCQYFYVNGRFVRDKVLSHGVRMAYQDVLHGSSQPSYCLFLQMDPHKVDVNVHPTKSEVRMRDSQAVHQFIFHAVEDALARTTIVDPSSGEIMDTALPSSPRDASAQAPAEAPVAPTVNPSSFRPAQPKPSRTNTEAYLDFSSPHPKSFQNSFPTTIAAMKVDPATLSANHATPKPAAEAPKRPQPLGRAVGQVCGTFIIAENSAGMVLVDMHAAHERILYERLKKSFDERKMPMQEMLIPLVFTVTPEQMATFEDAREELEQLGLELSAVGPNQLSLRSVPQLMINQISQAGPTIVREVLDDFRQYGKSTAMTEKRNEVLSRMACHAAVRVNRILTIEEMDAILRQMEQTDRADECNHGRPTWVQLSAKELDSFFMRGK</sequence>
<feature type="region of interest" description="Disordered" evidence="6">
    <location>
        <begin position="347"/>
        <end position="385"/>
    </location>
</feature>
<dbReference type="Pfam" id="PF08676">
    <property type="entry name" value="MutL_C"/>
    <property type="match status" value="1"/>
</dbReference>
<evidence type="ECO:0000313" key="10">
    <source>
        <dbReference type="Proteomes" id="UP000462362"/>
    </source>
</evidence>
<evidence type="ECO:0000313" key="9">
    <source>
        <dbReference type="EMBL" id="MTU43146.1"/>
    </source>
</evidence>
<dbReference type="GO" id="GO:0006298">
    <property type="term" value="P:mismatch repair"/>
    <property type="evidence" value="ECO:0007669"/>
    <property type="project" value="UniProtKB-UniRule"/>
</dbReference>
<comment type="caution">
    <text evidence="9">The sequence shown here is derived from an EMBL/GenBank/DDBJ whole genome shotgun (WGS) entry which is preliminary data.</text>
</comment>
<dbReference type="Gene3D" id="3.30.230.10">
    <property type="match status" value="1"/>
</dbReference>
<accession>A0A844LFC9</accession>
<comment type="similarity">
    <text evidence="1 5">Belongs to the DNA mismatch repair MutL/HexB family.</text>
</comment>
<dbReference type="InterPro" id="IPR014721">
    <property type="entry name" value="Ribsml_uS5_D2-typ_fold_subgr"/>
</dbReference>
<dbReference type="InterPro" id="IPR037198">
    <property type="entry name" value="MutL_C_sf"/>
</dbReference>
<dbReference type="SUPFAM" id="SSF55874">
    <property type="entry name" value="ATPase domain of HSP90 chaperone/DNA topoisomerase II/histidine kinase"/>
    <property type="match status" value="1"/>
</dbReference>
<dbReference type="RefSeq" id="WP_155177863.1">
    <property type="nucleotide sequence ID" value="NZ_WNCL01000013.1"/>
</dbReference>
<dbReference type="SMART" id="SM01340">
    <property type="entry name" value="DNA_mis_repair"/>
    <property type="match status" value="1"/>
</dbReference>
<dbReference type="InterPro" id="IPR036890">
    <property type="entry name" value="HATPase_C_sf"/>
</dbReference>
<dbReference type="GO" id="GO:0032300">
    <property type="term" value="C:mismatch repair complex"/>
    <property type="evidence" value="ECO:0007669"/>
    <property type="project" value="InterPro"/>
</dbReference>
<dbReference type="Pfam" id="PF13589">
    <property type="entry name" value="HATPase_c_3"/>
    <property type="match status" value="1"/>
</dbReference>
<reference evidence="9 10" key="1">
    <citation type="journal article" date="2019" name="Nat. Med.">
        <title>A library of human gut bacterial isolates paired with longitudinal multiomics data enables mechanistic microbiome research.</title>
        <authorList>
            <person name="Poyet M."/>
            <person name="Groussin M."/>
            <person name="Gibbons S.M."/>
            <person name="Avila-Pacheco J."/>
            <person name="Jiang X."/>
            <person name="Kearney S.M."/>
            <person name="Perrotta A.R."/>
            <person name="Berdy B."/>
            <person name="Zhao S."/>
            <person name="Lieberman T.D."/>
            <person name="Swanson P.K."/>
            <person name="Smith M."/>
            <person name="Roesemann S."/>
            <person name="Alexander J.E."/>
            <person name="Rich S.A."/>
            <person name="Livny J."/>
            <person name="Vlamakis H."/>
            <person name="Clish C."/>
            <person name="Bullock K."/>
            <person name="Deik A."/>
            <person name="Scott J."/>
            <person name="Pierce K.A."/>
            <person name="Xavier R.J."/>
            <person name="Alm E.J."/>
        </authorList>
    </citation>
    <scope>NUCLEOTIDE SEQUENCE [LARGE SCALE GENOMIC DNA]</scope>
    <source>
        <strain evidence="9 10">BIOML-A2</strain>
    </source>
</reference>
<dbReference type="NCBIfam" id="NF000949">
    <property type="entry name" value="PRK00095.1-2"/>
    <property type="match status" value="1"/>
</dbReference>
<dbReference type="InterPro" id="IPR014762">
    <property type="entry name" value="DNA_mismatch_repair_CS"/>
</dbReference>
<feature type="domain" description="MutL C-terminal dimerisation" evidence="7">
    <location>
        <begin position="441"/>
        <end position="587"/>
    </location>
</feature>
<keyword evidence="9" id="KW-0378">Hydrolase</keyword>
<dbReference type="PROSITE" id="PS00058">
    <property type="entry name" value="DNA_MISMATCH_REPAIR_1"/>
    <property type="match status" value="1"/>
</dbReference>
<feature type="domain" description="DNA mismatch repair protein S5" evidence="8">
    <location>
        <begin position="213"/>
        <end position="331"/>
    </location>
</feature>
<proteinExistence type="inferred from homology"/>
<evidence type="ECO:0000256" key="5">
    <source>
        <dbReference type="HAMAP-Rule" id="MF_00149"/>
    </source>
</evidence>
<dbReference type="InterPro" id="IPR020568">
    <property type="entry name" value="Ribosomal_Su5_D2-typ_SF"/>
</dbReference>
<dbReference type="Gene3D" id="3.30.1370.100">
    <property type="entry name" value="MutL, C-terminal domain, regulatory subdomain"/>
    <property type="match status" value="1"/>
</dbReference>
<dbReference type="GO" id="GO:0030983">
    <property type="term" value="F:mismatched DNA binding"/>
    <property type="evidence" value="ECO:0007669"/>
    <property type="project" value="InterPro"/>
</dbReference>
<dbReference type="Gene3D" id="3.30.565.10">
    <property type="entry name" value="Histidine kinase-like ATPase, C-terminal domain"/>
    <property type="match status" value="1"/>
</dbReference>
<dbReference type="InterPro" id="IPR020667">
    <property type="entry name" value="DNA_mismatch_repair_MutL"/>
</dbReference>
<dbReference type="InterPro" id="IPR013507">
    <property type="entry name" value="DNA_mismatch_S5_2-like"/>
</dbReference>
<dbReference type="PANTHER" id="PTHR10073:SF12">
    <property type="entry name" value="DNA MISMATCH REPAIR PROTEIN MLH1"/>
    <property type="match status" value="1"/>
</dbReference>
<evidence type="ECO:0000256" key="1">
    <source>
        <dbReference type="ARBA" id="ARBA00006082"/>
    </source>
</evidence>
<dbReference type="Gene3D" id="3.30.1540.20">
    <property type="entry name" value="MutL, C-terminal domain, dimerisation subdomain"/>
    <property type="match status" value="1"/>
</dbReference>
<keyword evidence="9" id="KW-0255">Endonuclease</keyword>
<evidence type="ECO:0000256" key="2">
    <source>
        <dbReference type="ARBA" id="ARBA00021975"/>
    </source>
</evidence>
<dbReference type="InterPro" id="IPR014790">
    <property type="entry name" value="MutL_C"/>
</dbReference>
<dbReference type="NCBIfam" id="TIGR00585">
    <property type="entry name" value="mutl"/>
    <property type="match status" value="1"/>
</dbReference>
<dbReference type="InterPro" id="IPR038973">
    <property type="entry name" value="MutL/Mlh/Pms-like"/>
</dbReference>
<feature type="compositionally biased region" description="Polar residues" evidence="6">
    <location>
        <begin position="369"/>
        <end position="385"/>
    </location>
</feature>
<dbReference type="GO" id="GO:0140664">
    <property type="term" value="F:ATP-dependent DNA damage sensor activity"/>
    <property type="evidence" value="ECO:0007669"/>
    <property type="project" value="InterPro"/>
</dbReference>
<gene>
    <name evidence="5 9" type="primary">mutL</name>
    <name evidence="9" type="ORF">GMD42_05830</name>
</gene>
<evidence type="ECO:0000259" key="7">
    <source>
        <dbReference type="SMART" id="SM00853"/>
    </source>
</evidence>
<dbReference type="CDD" id="cd03482">
    <property type="entry name" value="MutL_Trans_MutL"/>
    <property type="match status" value="1"/>
</dbReference>
<dbReference type="GO" id="GO:0004519">
    <property type="term" value="F:endonuclease activity"/>
    <property type="evidence" value="ECO:0007669"/>
    <property type="project" value="UniProtKB-KW"/>
</dbReference>
<evidence type="ECO:0000256" key="4">
    <source>
        <dbReference type="ARBA" id="ARBA00023204"/>
    </source>
</evidence>
<feature type="compositionally biased region" description="Low complexity" evidence="6">
    <location>
        <begin position="352"/>
        <end position="367"/>
    </location>
</feature>
<protein>
    <recommendedName>
        <fullName evidence="2 5">DNA mismatch repair protein MutL</fullName>
    </recommendedName>
</protein>
<dbReference type="HAMAP" id="MF_00149">
    <property type="entry name" value="DNA_mis_repair"/>
    <property type="match status" value="1"/>
</dbReference>
<dbReference type="SUPFAM" id="SSF54211">
    <property type="entry name" value="Ribosomal protein S5 domain 2-like"/>
    <property type="match status" value="1"/>
</dbReference>
<dbReference type="InterPro" id="IPR042120">
    <property type="entry name" value="MutL_C_dimsub"/>
</dbReference>
<name>A0A844LFC9_9BURK</name>
<dbReference type="SUPFAM" id="SSF118116">
    <property type="entry name" value="DNA mismatch repair protein MutL"/>
    <property type="match status" value="1"/>
</dbReference>
<dbReference type="CDD" id="cd16926">
    <property type="entry name" value="HATPase_MutL-MLH-PMS-like"/>
    <property type="match status" value="1"/>
</dbReference>
<dbReference type="EMBL" id="WNCL01000013">
    <property type="protein sequence ID" value="MTU43146.1"/>
    <property type="molecule type" value="Genomic_DNA"/>
</dbReference>
<dbReference type="Proteomes" id="UP000462362">
    <property type="component" value="Unassembled WGS sequence"/>
</dbReference>
<dbReference type="FunFam" id="3.30.565.10:FF:000003">
    <property type="entry name" value="DNA mismatch repair endonuclease MutL"/>
    <property type="match status" value="1"/>
</dbReference>
<dbReference type="SMART" id="SM00853">
    <property type="entry name" value="MutL_C"/>
    <property type="match status" value="1"/>
</dbReference>
<dbReference type="InterPro" id="IPR002099">
    <property type="entry name" value="MutL/Mlh/PMS"/>
</dbReference>
<comment type="function">
    <text evidence="5">This protein is involved in the repair of mismatches in DNA. It is required for dam-dependent methyl-directed DNA mismatch repair. May act as a 'molecular matchmaker', a protein that promotes the formation of a stable complex between two or more DNA-binding proteins in an ATP-dependent manner without itself being part of a final effector complex.</text>
</comment>
<evidence type="ECO:0000259" key="8">
    <source>
        <dbReference type="SMART" id="SM01340"/>
    </source>
</evidence>
<dbReference type="Pfam" id="PF01119">
    <property type="entry name" value="DNA_mis_repair"/>
    <property type="match status" value="1"/>
</dbReference>
<dbReference type="GO" id="GO:0005524">
    <property type="term" value="F:ATP binding"/>
    <property type="evidence" value="ECO:0007669"/>
    <property type="project" value="InterPro"/>
</dbReference>
<dbReference type="GO" id="GO:0016887">
    <property type="term" value="F:ATP hydrolysis activity"/>
    <property type="evidence" value="ECO:0007669"/>
    <property type="project" value="InterPro"/>
</dbReference>
<evidence type="ECO:0000256" key="3">
    <source>
        <dbReference type="ARBA" id="ARBA00022763"/>
    </source>
</evidence>
<dbReference type="InterPro" id="IPR042121">
    <property type="entry name" value="MutL_C_regsub"/>
</dbReference>
<keyword evidence="9" id="KW-0540">Nuclease</keyword>
<evidence type="ECO:0000256" key="6">
    <source>
        <dbReference type="SAM" id="MobiDB-lite"/>
    </source>
</evidence>
<keyword evidence="4 5" id="KW-0234">DNA repair</keyword>
<dbReference type="PANTHER" id="PTHR10073">
    <property type="entry name" value="DNA MISMATCH REPAIR PROTEIN MLH, PMS, MUTL"/>
    <property type="match status" value="1"/>
</dbReference>
<organism evidence="9 10">
    <name type="scientific">Parasutterella excrementihominis</name>
    <dbReference type="NCBI Taxonomy" id="487175"/>
    <lineage>
        <taxon>Bacteria</taxon>
        <taxon>Pseudomonadati</taxon>
        <taxon>Pseudomonadota</taxon>
        <taxon>Betaproteobacteria</taxon>
        <taxon>Burkholderiales</taxon>
        <taxon>Sutterellaceae</taxon>
        <taxon>Parasutterella</taxon>
    </lineage>
</organism>